<evidence type="ECO:0000256" key="1">
    <source>
        <dbReference type="PIRSR" id="PIRSR601310-1"/>
    </source>
</evidence>
<dbReference type="PANTHER" id="PTHR46648:SF2">
    <property type="entry name" value="HIT DOMAIN-CONTAINING PROTEIN"/>
    <property type="match status" value="1"/>
</dbReference>
<feature type="active site" description="Tele-AMP-histidine intermediate" evidence="1">
    <location>
        <position position="136"/>
    </location>
</feature>
<name>A0A4S8T182_AURPU</name>
<feature type="short sequence motif" description="Histidine triad motif" evidence="2 3">
    <location>
        <begin position="134"/>
        <end position="138"/>
    </location>
</feature>
<dbReference type="InterPro" id="IPR036265">
    <property type="entry name" value="HIT-like_sf"/>
</dbReference>
<dbReference type="GO" id="GO:0003824">
    <property type="term" value="F:catalytic activity"/>
    <property type="evidence" value="ECO:0007669"/>
    <property type="project" value="InterPro"/>
</dbReference>
<dbReference type="PANTHER" id="PTHR46648">
    <property type="entry name" value="HIT FAMILY PROTEIN 1"/>
    <property type="match status" value="1"/>
</dbReference>
<proteinExistence type="predicted"/>
<dbReference type="PROSITE" id="PS51084">
    <property type="entry name" value="HIT_2"/>
    <property type="match status" value="1"/>
</dbReference>
<dbReference type="AlphaFoldDB" id="A0A4S8T182"/>
<evidence type="ECO:0000313" key="6">
    <source>
        <dbReference type="Proteomes" id="UP000304951"/>
    </source>
</evidence>
<dbReference type="InterPro" id="IPR001310">
    <property type="entry name" value="Histidine_triad_HIT"/>
</dbReference>
<evidence type="ECO:0000259" key="4">
    <source>
        <dbReference type="PROSITE" id="PS51084"/>
    </source>
</evidence>
<evidence type="ECO:0000256" key="3">
    <source>
        <dbReference type="PROSITE-ProRule" id="PRU00464"/>
    </source>
</evidence>
<evidence type="ECO:0000256" key="2">
    <source>
        <dbReference type="PIRSR" id="PIRSR601310-3"/>
    </source>
</evidence>
<sequence>MTLHLQKGTATMSLESHYPSDCPFCRISEAYPASSGSPIPSAPDPTLVDPNAFVILSSDHILAFLDILPMTTGHVLLTTRVHHEKLSEVPIGPTAQALGYWMPLMSRALAKTLDIEDWNVVQNNGARASQVVPHVHFHFIPRYPDGRKPPSKKSKGDNFEVKSWKMFGRGQREELDEEEAVALAQNIREALKREVEALQKDTVKL</sequence>
<dbReference type="PROSITE" id="PS00892">
    <property type="entry name" value="HIT_1"/>
    <property type="match status" value="1"/>
</dbReference>
<organism evidence="5 6">
    <name type="scientific">Aureobasidium pullulans</name>
    <name type="common">Black yeast</name>
    <name type="synonym">Pullularia pullulans</name>
    <dbReference type="NCBI Taxonomy" id="5580"/>
    <lineage>
        <taxon>Eukaryota</taxon>
        <taxon>Fungi</taxon>
        <taxon>Dikarya</taxon>
        <taxon>Ascomycota</taxon>
        <taxon>Pezizomycotina</taxon>
        <taxon>Dothideomycetes</taxon>
        <taxon>Dothideomycetidae</taxon>
        <taxon>Dothideales</taxon>
        <taxon>Saccotheciaceae</taxon>
        <taxon>Aureobasidium</taxon>
    </lineage>
</organism>
<dbReference type="InterPro" id="IPR011146">
    <property type="entry name" value="HIT-like"/>
</dbReference>
<dbReference type="SUPFAM" id="SSF54197">
    <property type="entry name" value="HIT-like"/>
    <property type="match status" value="1"/>
</dbReference>
<gene>
    <name evidence="5" type="ORF">D6D28_00326</name>
</gene>
<dbReference type="Gene3D" id="3.30.428.10">
    <property type="entry name" value="HIT-like"/>
    <property type="match status" value="1"/>
</dbReference>
<reference evidence="5 6" key="1">
    <citation type="submission" date="2018-10" db="EMBL/GenBank/DDBJ databases">
        <title>Fifty Aureobasidium pullulans genomes reveal a recombining polyextremotolerant generalist.</title>
        <authorList>
            <person name="Gostincar C."/>
            <person name="Turk M."/>
            <person name="Zajc J."/>
            <person name="Gunde-Cimerman N."/>
        </authorList>
    </citation>
    <scope>NUCLEOTIDE SEQUENCE [LARGE SCALE GENOMIC DNA]</scope>
    <source>
        <strain evidence="5 6">EXF-11900</strain>
    </source>
</reference>
<dbReference type="GO" id="GO:0009117">
    <property type="term" value="P:nucleotide metabolic process"/>
    <property type="evidence" value="ECO:0007669"/>
    <property type="project" value="TreeGrafter"/>
</dbReference>
<dbReference type="EMBL" id="QZAF01000005">
    <property type="protein sequence ID" value="THV77447.1"/>
    <property type="molecule type" value="Genomic_DNA"/>
</dbReference>
<dbReference type="InterPro" id="IPR019808">
    <property type="entry name" value="Histidine_triad_CS"/>
</dbReference>
<protein>
    <submittedName>
        <fullName evidence="5">Zinc-binding protein of the histidine triad</fullName>
    </submittedName>
</protein>
<dbReference type="Pfam" id="PF01230">
    <property type="entry name" value="HIT"/>
    <property type="match status" value="1"/>
</dbReference>
<accession>A0A4S8T182</accession>
<evidence type="ECO:0000313" key="5">
    <source>
        <dbReference type="EMBL" id="THV77447.1"/>
    </source>
</evidence>
<comment type="caution">
    <text evidence="5">The sequence shown here is derived from an EMBL/GenBank/DDBJ whole genome shotgun (WGS) entry which is preliminary data.</text>
</comment>
<feature type="domain" description="HIT" evidence="4">
    <location>
        <begin position="41"/>
        <end position="149"/>
    </location>
</feature>
<dbReference type="Proteomes" id="UP000304951">
    <property type="component" value="Unassembled WGS sequence"/>
</dbReference>